<feature type="transmembrane region" description="Helical" evidence="1">
    <location>
        <begin position="12"/>
        <end position="31"/>
    </location>
</feature>
<keyword evidence="3" id="KW-1185">Reference proteome</keyword>
<sequence length="127" mass="14535">MKPKRKNRTYNPVLLLFYTIMRMIFFPIYLAGKIIEILSTLIVPASATLYLIFLVYDVYTIIRDGFVFPSDIILPVGVGILILFGCAVICFLSEFLMAALAIPAKAYEMFDEKCKFQKCYKRAVNVI</sequence>
<dbReference type="AlphaFoldDB" id="A0A7X2TLN4"/>
<dbReference type="Proteomes" id="UP000440513">
    <property type="component" value="Unassembled WGS sequence"/>
</dbReference>
<feature type="transmembrane region" description="Helical" evidence="1">
    <location>
        <begin position="37"/>
        <end position="60"/>
    </location>
</feature>
<keyword evidence="1" id="KW-0472">Membrane</keyword>
<organism evidence="2 3">
    <name type="scientific">Oliverpabstia intestinalis</name>
    <dbReference type="NCBI Taxonomy" id="2606633"/>
    <lineage>
        <taxon>Bacteria</taxon>
        <taxon>Bacillati</taxon>
        <taxon>Bacillota</taxon>
        <taxon>Clostridia</taxon>
        <taxon>Lachnospirales</taxon>
        <taxon>Lachnospiraceae</taxon>
        <taxon>Oliverpabstia</taxon>
    </lineage>
</organism>
<protein>
    <submittedName>
        <fullName evidence="2">Uncharacterized protein</fullName>
    </submittedName>
</protein>
<proteinExistence type="predicted"/>
<dbReference type="EMBL" id="VUMS01000030">
    <property type="protein sequence ID" value="MST67551.1"/>
    <property type="molecule type" value="Genomic_DNA"/>
</dbReference>
<evidence type="ECO:0000313" key="3">
    <source>
        <dbReference type="Proteomes" id="UP000440513"/>
    </source>
</evidence>
<evidence type="ECO:0000313" key="2">
    <source>
        <dbReference type="EMBL" id="MST67551.1"/>
    </source>
</evidence>
<comment type="caution">
    <text evidence="2">The sequence shown here is derived from an EMBL/GenBank/DDBJ whole genome shotgun (WGS) entry which is preliminary data.</text>
</comment>
<gene>
    <name evidence="2" type="ORF">FYJ57_12695</name>
</gene>
<reference evidence="2 3" key="1">
    <citation type="submission" date="2019-08" db="EMBL/GenBank/DDBJ databases">
        <title>In-depth cultivation of the pig gut microbiome towards novel bacterial diversity and tailored functional studies.</title>
        <authorList>
            <person name="Wylensek D."/>
            <person name="Hitch T.C.A."/>
            <person name="Clavel T."/>
        </authorList>
    </citation>
    <scope>NUCLEOTIDE SEQUENCE [LARGE SCALE GENOMIC DNA]</scope>
    <source>
        <strain evidence="2 3">BSM-380-WT-5A</strain>
    </source>
</reference>
<accession>A0A7X2TLN4</accession>
<feature type="transmembrane region" description="Helical" evidence="1">
    <location>
        <begin position="72"/>
        <end position="102"/>
    </location>
</feature>
<keyword evidence="1" id="KW-1133">Transmembrane helix</keyword>
<evidence type="ECO:0000256" key="1">
    <source>
        <dbReference type="SAM" id="Phobius"/>
    </source>
</evidence>
<keyword evidence="1" id="KW-0812">Transmembrane</keyword>
<name>A0A7X2TLN4_9FIRM</name>
<dbReference type="RefSeq" id="WP_154432921.1">
    <property type="nucleotide sequence ID" value="NZ_VUMS01000030.1"/>
</dbReference>